<comment type="similarity">
    <text evidence="2 8">Belongs to the cytochrome P450 family.</text>
</comment>
<dbReference type="GO" id="GO:0016705">
    <property type="term" value="F:oxidoreductase activity, acting on paired donors, with incorporation or reduction of molecular oxygen"/>
    <property type="evidence" value="ECO:0007669"/>
    <property type="project" value="InterPro"/>
</dbReference>
<dbReference type="InterPro" id="IPR036396">
    <property type="entry name" value="Cyt_P450_sf"/>
</dbReference>
<dbReference type="GO" id="GO:0020037">
    <property type="term" value="F:heme binding"/>
    <property type="evidence" value="ECO:0007669"/>
    <property type="project" value="InterPro"/>
</dbReference>
<sequence length="603" mass="68401">MKWLISSRLLSVPKREILERYIPATSHEFLLNINSRHIPALGVIWSSLLLDAPSAATWVDCLIKMESVHHLPSALFLLSCIGISAAFIWKFLIHPVYLCPLASVPAAHPLANVTPLWILWQRFRRREFEIVTAALKKFGPYVRLGPAELAMNSKSDMNDVYGVGRRNFDKHASYDAFITHGQRNIFTALSHEHAVPRRRIAPIYARKFVQANAHVRAILHTMIYQRMLPILNDASQSATQAIDILPMLQSYTIDFTVAFVFGLSRGTNFMLDATARDEWLEAYVLSYPADCMFWLQECAALTRFVQYLGLGDWLLPKGHDAARKFLDDWTLERMRQAEYVFQCNGESGSSFESGDFPILYDTIKAGFAKSAGLDDCFAPDAQQELELASECFNHILAARDTFGISFTYILYKISQDFSAQGELRKELISIESPVVDSDTRFVLPDSRKLTDLPLLNAVIHEGLRLRNNMPDAEPRLTPRGYHSSDIGSLRRLPPGIRVGAYFWTLHRDEAVFPNPETWDPSRWMGADDKNKNPNKYMYAFGHGSRGCVGQQLAMELMRYAIAAIYTNYRTSVADESEYPGDEGFVGGDCREKLFLRFEPIVSL</sequence>
<dbReference type="InterPro" id="IPR017972">
    <property type="entry name" value="Cyt_P450_CS"/>
</dbReference>
<protein>
    <recommendedName>
        <fullName evidence="11">Cytochrome P450</fullName>
    </recommendedName>
</protein>
<proteinExistence type="inferred from homology"/>
<comment type="caution">
    <text evidence="9">The sequence shown here is derived from an EMBL/GenBank/DDBJ whole genome shotgun (WGS) entry which is preliminary data.</text>
</comment>
<evidence type="ECO:0008006" key="11">
    <source>
        <dbReference type="Google" id="ProtNLM"/>
    </source>
</evidence>
<dbReference type="EMBL" id="JAJHUN010000010">
    <property type="protein sequence ID" value="KAJ4147811.1"/>
    <property type="molecule type" value="Genomic_DNA"/>
</dbReference>
<dbReference type="Pfam" id="PF00067">
    <property type="entry name" value="p450"/>
    <property type="match status" value="1"/>
</dbReference>
<dbReference type="AlphaFoldDB" id="A0A9W8Q9B7"/>
<dbReference type="Gene3D" id="1.10.630.10">
    <property type="entry name" value="Cytochrome P450"/>
    <property type="match status" value="1"/>
</dbReference>
<evidence type="ECO:0000256" key="1">
    <source>
        <dbReference type="ARBA" id="ARBA00001971"/>
    </source>
</evidence>
<evidence type="ECO:0000256" key="3">
    <source>
        <dbReference type="ARBA" id="ARBA00022617"/>
    </source>
</evidence>
<evidence type="ECO:0000256" key="4">
    <source>
        <dbReference type="ARBA" id="ARBA00022723"/>
    </source>
</evidence>
<evidence type="ECO:0000313" key="10">
    <source>
        <dbReference type="Proteomes" id="UP001144673"/>
    </source>
</evidence>
<dbReference type="InterPro" id="IPR050121">
    <property type="entry name" value="Cytochrome_P450_monoxygenase"/>
</dbReference>
<dbReference type="PANTHER" id="PTHR24305:SF166">
    <property type="entry name" value="CYTOCHROME P450 12A4, MITOCHONDRIAL-RELATED"/>
    <property type="match status" value="1"/>
</dbReference>
<dbReference type="GO" id="GO:0005506">
    <property type="term" value="F:iron ion binding"/>
    <property type="evidence" value="ECO:0007669"/>
    <property type="project" value="InterPro"/>
</dbReference>
<dbReference type="PRINTS" id="PR00465">
    <property type="entry name" value="EP450IV"/>
</dbReference>
<keyword evidence="4 7" id="KW-0479">Metal-binding</keyword>
<dbReference type="RefSeq" id="XP_056050752.1">
    <property type="nucleotide sequence ID" value="XM_056193747.1"/>
</dbReference>
<keyword evidence="5 7" id="KW-0408">Iron</keyword>
<keyword evidence="8" id="KW-0560">Oxidoreductase</keyword>
<dbReference type="GeneID" id="80889474"/>
<keyword evidence="10" id="KW-1185">Reference proteome</keyword>
<evidence type="ECO:0000256" key="2">
    <source>
        <dbReference type="ARBA" id="ARBA00010617"/>
    </source>
</evidence>
<accession>A0A9W8Q9B7</accession>
<keyword evidence="6 8" id="KW-0503">Monooxygenase</keyword>
<name>A0A9W8Q9B7_AKAMU</name>
<dbReference type="PANTHER" id="PTHR24305">
    <property type="entry name" value="CYTOCHROME P450"/>
    <property type="match status" value="1"/>
</dbReference>
<keyword evidence="3 7" id="KW-0349">Heme</keyword>
<dbReference type="Proteomes" id="UP001144673">
    <property type="component" value="Chromosome 3"/>
</dbReference>
<organism evidence="9 10">
    <name type="scientific">Akanthomyces muscarius</name>
    <name type="common">Entomopathogenic fungus</name>
    <name type="synonym">Lecanicillium muscarium</name>
    <dbReference type="NCBI Taxonomy" id="2231603"/>
    <lineage>
        <taxon>Eukaryota</taxon>
        <taxon>Fungi</taxon>
        <taxon>Dikarya</taxon>
        <taxon>Ascomycota</taxon>
        <taxon>Pezizomycotina</taxon>
        <taxon>Sordariomycetes</taxon>
        <taxon>Hypocreomycetidae</taxon>
        <taxon>Hypocreales</taxon>
        <taxon>Cordycipitaceae</taxon>
        <taxon>Akanthomyces</taxon>
    </lineage>
</organism>
<dbReference type="InterPro" id="IPR002403">
    <property type="entry name" value="Cyt_P450_E_grp-IV"/>
</dbReference>
<dbReference type="SUPFAM" id="SSF48264">
    <property type="entry name" value="Cytochrome P450"/>
    <property type="match status" value="1"/>
</dbReference>
<dbReference type="InterPro" id="IPR001128">
    <property type="entry name" value="Cyt_P450"/>
</dbReference>
<feature type="binding site" description="axial binding residue" evidence="7">
    <location>
        <position position="547"/>
    </location>
    <ligand>
        <name>heme</name>
        <dbReference type="ChEBI" id="CHEBI:30413"/>
    </ligand>
    <ligandPart>
        <name>Fe</name>
        <dbReference type="ChEBI" id="CHEBI:18248"/>
    </ligandPart>
</feature>
<evidence type="ECO:0000256" key="7">
    <source>
        <dbReference type="PIRSR" id="PIRSR602403-1"/>
    </source>
</evidence>
<evidence type="ECO:0000256" key="6">
    <source>
        <dbReference type="ARBA" id="ARBA00023033"/>
    </source>
</evidence>
<dbReference type="PROSITE" id="PS00086">
    <property type="entry name" value="CYTOCHROME_P450"/>
    <property type="match status" value="1"/>
</dbReference>
<evidence type="ECO:0000256" key="5">
    <source>
        <dbReference type="ARBA" id="ARBA00023004"/>
    </source>
</evidence>
<reference evidence="9" key="1">
    <citation type="journal article" date="2023" name="Access Microbiol">
        <title>De-novo genome assembly for Akanthomyces muscarius, a biocontrol agent of insect agricultural pests.</title>
        <authorList>
            <person name="Erdos Z."/>
            <person name="Studholme D.J."/>
            <person name="Raymond B."/>
            <person name="Sharma M."/>
        </authorList>
    </citation>
    <scope>NUCLEOTIDE SEQUENCE</scope>
    <source>
        <strain evidence="9">Ve6</strain>
    </source>
</reference>
<dbReference type="GO" id="GO:0004497">
    <property type="term" value="F:monooxygenase activity"/>
    <property type="evidence" value="ECO:0007669"/>
    <property type="project" value="UniProtKB-KW"/>
</dbReference>
<comment type="cofactor">
    <cofactor evidence="1 7">
        <name>heme</name>
        <dbReference type="ChEBI" id="CHEBI:30413"/>
    </cofactor>
</comment>
<evidence type="ECO:0000256" key="8">
    <source>
        <dbReference type="RuleBase" id="RU000461"/>
    </source>
</evidence>
<dbReference type="KEGG" id="amus:LMH87_002315"/>
<evidence type="ECO:0000313" key="9">
    <source>
        <dbReference type="EMBL" id="KAJ4147811.1"/>
    </source>
</evidence>
<gene>
    <name evidence="9" type="ORF">LMH87_002315</name>
</gene>